<proteinExistence type="predicted"/>
<evidence type="ECO:0000259" key="1">
    <source>
        <dbReference type="PROSITE" id="PS50879"/>
    </source>
</evidence>
<organism evidence="2 3">
    <name type="scientific">Solanum bulbocastanum</name>
    <name type="common">Wild potato</name>
    <dbReference type="NCBI Taxonomy" id="147425"/>
    <lineage>
        <taxon>Eukaryota</taxon>
        <taxon>Viridiplantae</taxon>
        <taxon>Streptophyta</taxon>
        <taxon>Embryophyta</taxon>
        <taxon>Tracheophyta</taxon>
        <taxon>Spermatophyta</taxon>
        <taxon>Magnoliopsida</taxon>
        <taxon>eudicotyledons</taxon>
        <taxon>Gunneridae</taxon>
        <taxon>Pentapetalae</taxon>
        <taxon>asterids</taxon>
        <taxon>lamiids</taxon>
        <taxon>Solanales</taxon>
        <taxon>Solanaceae</taxon>
        <taxon>Solanoideae</taxon>
        <taxon>Solaneae</taxon>
        <taxon>Solanum</taxon>
    </lineage>
</organism>
<dbReference type="PANTHER" id="PTHR47723">
    <property type="entry name" value="OS05G0353850 PROTEIN"/>
    <property type="match status" value="1"/>
</dbReference>
<dbReference type="CDD" id="cd06222">
    <property type="entry name" value="RNase_H_like"/>
    <property type="match status" value="1"/>
</dbReference>
<dbReference type="GO" id="GO:0004523">
    <property type="term" value="F:RNA-DNA hybrid ribonuclease activity"/>
    <property type="evidence" value="ECO:0007669"/>
    <property type="project" value="InterPro"/>
</dbReference>
<protein>
    <recommendedName>
        <fullName evidence="1">RNase H type-1 domain-containing protein</fullName>
    </recommendedName>
</protein>
<dbReference type="PROSITE" id="PS50879">
    <property type="entry name" value="RNASE_H_1"/>
    <property type="match status" value="1"/>
</dbReference>
<dbReference type="Proteomes" id="UP001371456">
    <property type="component" value="Unassembled WGS sequence"/>
</dbReference>
<dbReference type="Gene3D" id="3.30.420.10">
    <property type="entry name" value="Ribonuclease H-like superfamily/Ribonuclease H"/>
    <property type="match status" value="1"/>
</dbReference>
<name>A0AAN8T8A0_SOLBU</name>
<dbReference type="PANTHER" id="PTHR47723:SF19">
    <property type="entry name" value="POLYNUCLEOTIDYL TRANSFERASE, RIBONUCLEASE H-LIKE SUPERFAMILY PROTEIN"/>
    <property type="match status" value="1"/>
</dbReference>
<sequence length="186" mass="21020">MAKRGKGKEVIKWEPPDRGLKLNIDGSFDPTTKAGGAEGVIRDRRGNWVKGFSAKINVNNALSAELHSLLLGLKMAKQIHSTKLHINTDSLEVINIIAKETDTYSNIIFECRVLLQHMRSLVISHSRRKQNQLADILAKKEAGLKQDVNFLDWIETPCLLWMPSTQIRRGLLLLESMMIGRSCQYL</sequence>
<keyword evidence="3" id="KW-1185">Reference proteome</keyword>
<dbReference type="InterPro" id="IPR012337">
    <property type="entry name" value="RNaseH-like_sf"/>
</dbReference>
<accession>A0AAN8T8A0</accession>
<evidence type="ECO:0000313" key="3">
    <source>
        <dbReference type="Proteomes" id="UP001371456"/>
    </source>
</evidence>
<gene>
    <name evidence="2" type="ORF">RDI58_020196</name>
</gene>
<comment type="caution">
    <text evidence="2">The sequence shown here is derived from an EMBL/GenBank/DDBJ whole genome shotgun (WGS) entry which is preliminary data.</text>
</comment>
<dbReference type="InterPro" id="IPR044730">
    <property type="entry name" value="RNase_H-like_dom_plant"/>
</dbReference>
<dbReference type="GO" id="GO:0003676">
    <property type="term" value="F:nucleic acid binding"/>
    <property type="evidence" value="ECO:0007669"/>
    <property type="project" value="InterPro"/>
</dbReference>
<dbReference type="InterPro" id="IPR002156">
    <property type="entry name" value="RNaseH_domain"/>
</dbReference>
<dbReference type="InterPro" id="IPR053151">
    <property type="entry name" value="RNase_H-like"/>
</dbReference>
<dbReference type="EMBL" id="JBANQN010000008">
    <property type="protein sequence ID" value="KAK6782400.1"/>
    <property type="molecule type" value="Genomic_DNA"/>
</dbReference>
<dbReference type="InterPro" id="IPR036397">
    <property type="entry name" value="RNaseH_sf"/>
</dbReference>
<dbReference type="Pfam" id="PF13456">
    <property type="entry name" value="RVT_3"/>
    <property type="match status" value="1"/>
</dbReference>
<reference evidence="2 3" key="1">
    <citation type="submission" date="2024-02" db="EMBL/GenBank/DDBJ databases">
        <title>de novo genome assembly of Solanum bulbocastanum strain 11H21.</title>
        <authorList>
            <person name="Hosaka A.J."/>
        </authorList>
    </citation>
    <scope>NUCLEOTIDE SEQUENCE [LARGE SCALE GENOMIC DNA]</scope>
    <source>
        <tissue evidence="2">Young leaves</tissue>
    </source>
</reference>
<evidence type="ECO:0000313" key="2">
    <source>
        <dbReference type="EMBL" id="KAK6782400.1"/>
    </source>
</evidence>
<feature type="domain" description="RNase H type-1" evidence="1">
    <location>
        <begin position="16"/>
        <end position="143"/>
    </location>
</feature>
<dbReference type="AlphaFoldDB" id="A0AAN8T8A0"/>
<dbReference type="SUPFAM" id="SSF53098">
    <property type="entry name" value="Ribonuclease H-like"/>
    <property type="match status" value="1"/>
</dbReference>